<protein>
    <submittedName>
        <fullName evidence="1">GIY-YIG nuclease family protein</fullName>
    </submittedName>
</protein>
<evidence type="ECO:0000313" key="1">
    <source>
        <dbReference type="EMBL" id="KAB1631359.1"/>
    </source>
</evidence>
<evidence type="ECO:0000313" key="2">
    <source>
        <dbReference type="Proteomes" id="UP000481339"/>
    </source>
</evidence>
<reference evidence="1 2" key="1">
    <citation type="submission" date="2019-09" db="EMBL/GenBank/DDBJ databases">
        <title>Phylogeny of genus Pseudoclavibacter and closely related genus.</title>
        <authorList>
            <person name="Li Y."/>
        </authorList>
    </citation>
    <scope>NUCLEOTIDE SEQUENCE [LARGE SCALE GENOMIC DNA]</scope>
    <source>
        <strain evidence="1 2">JCM 16921</strain>
    </source>
</reference>
<name>A0A7C8FQE7_9MICO</name>
<gene>
    <name evidence="1" type="ORF">F8O02_08300</name>
</gene>
<dbReference type="OrthoDB" id="5101374at2"/>
<proteinExistence type="predicted"/>
<dbReference type="AlphaFoldDB" id="A0A7C8FQE7"/>
<comment type="caution">
    <text evidence="1">The sequence shown here is derived from an EMBL/GenBank/DDBJ whole genome shotgun (WGS) entry which is preliminary data.</text>
</comment>
<dbReference type="CDD" id="cd00719">
    <property type="entry name" value="GIY-YIG_SF"/>
    <property type="match status" value="1"/>
</dbReference>
<sequence length="317" mass="35079">MQALHFTRFDMSEQGSASPLFATRDAPRTGVYILEFADDARYVGQTVDIVARYAAHRRHHGDVVALSFAPCAPGDLDEAERATIHEQERHHRLRNVMLTDLPGGASDLTVSFDDEISATLPWERERRVTVADEANSRRQRAWQLQARPDWPALLEVLARYVDQTIPAPISTAGQLWTLTALPGTGRRSGAHRLFTLNCGQMETLYLREVVIDGEAIIAASVNLLTTQEGFDAIAAALDAADAPWEASVGDYRAEPDAVAITIEDWHNIVQALEIPELLEGCYALNVRLMRRSVSMFRRSHNAVLAGHVFDRIGVCAG</sequence>
<dbReference type="RefSeq" id="WP_158036775.1">
    <property type="nucleotide sequence ID" value="NZ_BAAAZV010000020.1"/>
</dbReference>
<organism evidence="1 2">
    <name type="scientific">Pseudoclavibacter caeni</name>
    <dbReference type="NCBI Taxonomy" id="908846"/>
    <lineage>
        <taxon>Bacteria</taxon>
        <taxon>Bacillati</taxon>
        <taxon>Actinomycetota</taxon>
        <taxon>Actinomycetes</taxon>
        <taxon>Micrococcales</taxon>
        <taxon>Microbacteriaceae</taxon>
        <taxon>Pseudoclavibacter</taxon>
    </lineage>
</organism>
<keyword evidence="2" id="KW-1185">Reference proteome</keyword>
<dbReference type="Proteomes" id="UP000481339">
    <property type="component" value="Unassembled WGS sequence"/>
</dbReference>
<accession>A0A7C8FQE7</accession>
<dbReference type="EMBL" id="WBKA01000007">
    <property type="protein sequence ID" value="KAB1631359.1"/>
    <property type="molecule type" value="Genomic_DNA"/>
</dbReference>